<feature type="region of interest" description="Disordered" evidence="14">
    <location>
        <begin position="1"/>
        <end position="27"/>
    </location>
</feature>
<evidence type="ECO:0000256" key="13">
    <source>
        <dbReference type="ARBA" id="ARBA00030350"/>
    </source>
</evidence>
<keyword evidence="15" id="KW-0812">Transmembrane</keyword>
<evidence type="ECO:0000256" key="4">
    <source>
        <dbReference type="ARBA" id="ARBA00022490"/>
    </source>
</evidence>
<evidence type="ECO:0000256" key="8">
    <source>
        <dbReference type="ARBA" id="ARBA00022840"/>
    </source>
</evidence>
<dbReference type="InterPro" id="IPR027417">
    <property type="entry name" value="P-loop_NTPase"/>
</dbReference>
<feature type="compositionally biased region" description="Basic and acidic residues" evidence="14">
    <location>
        <begin position="13"/>
        <end position="25"/>
    </location>
</feature>
<proteinExistence type="inferred from homology"/>
<dbReference type="InterPro" id="IPR050221">
    <property type="entry name" value="26S_Proteasome_ATPase"/>
</dbReference>
<dbReference type="Gene3D" id="2.40.50.140">
    <property type="entry name" value="Nucleic acid-binding proteins"/>
    <property type="match status" value="1"/>
</dbReference>
<comment type="subcellular location">
    <subcellularLocation>
        <location evidence="1">Cytoplasm</location>
    </subcellularLocation>
</comment>
<evidence type="ECO:0000256" key="15">
    <source>
        <dbReference type="SAM" id="Phobius"/>
    </source>
</evidence>
<dbReference type="InterPro" id="IPR018786">
    <property type="entry name" value="Mit_KHE1"/>
</dbReference>
<reference evidence="17 18" key="1">
    <citation type="submission" date="2021-02" db="EMBL/GenBank/DDBJ databases">
        <title>Plant Genome Project.</title>
        <authorList>
            <person name="Zhang R.-G."/>
        </authorList>
    </citation>
    <scope>NUCLEOTIDE SEQUENCE [LARGE SCALE GENOMIC DNA]</scope>
    <source>
        <tissue evidence="17">Leaves</tissue>
    </source>
</reference>
<feature type="compositionally biased region" description="Acidic residues" evidence="14">
    <location>
        <begin position="1"/>
        <end position="12"/>
    </location>
</feature>
<dbReference type="Pfam" id="PF10250">
    <property type="entry name" value="O-FucT"/>
    <property type="match status" value="1"/>
</dbReference>
<dbReference type="Pfam" id="PF10173">
    <property type="entry name" value="Mit_KHE1"/>
    <property type="match status" value="1"/>
</dbReference>
<keyword evidence="10" id="KW-0294">Fucose metabolism</keyword>
<gene>
    <name evidence="17" type="ORF">JRO89_XS09G0238400</name>
</gene>
<dbReference type="CDD" id="cd19502">
    <property type="entry name" value="RecA-like_PAN_like"/>
    <property type="match status" value="1"/>
</dbReference>
<evidence type="ECO:0000256" key="9">
    <source>
        <dbReference type="ARBA" id="ARBA00022942"/>
    </source>
</evidence>
<keyword evidence="6" id="KW-0808">Transferase</keyword>
<sequence length="1282" mass="144843">MERDSSEDDDDRETLIHQNDTKHDNPSTFHIQHLDNSPSSRQPRRFLFNFKNFNKRYLFALFLPLFIVLVYFAADIRTVFSANVAAFSFESLTDRMRESELRALSLLKKQQSQLLALWNQSFSNNSSNNANTPFSPDAKSALLNQISINKQIQQVLLSSHKVSNLSENGDDFSSIFGLKTCTKADSVVPNKRTIEWKPKSDKFLFAICLSGQMSNHLICLEKHMFFAALLGRVLVIPSYKVDYQYNRVLDIEHINDCLGRKVVVSFEEFAEMRKNHLHIDRFLCYFSSPQPCFVDDEHVKKLKQQLGVSVGKIETAWKEDTKKPSKKTVQDVEAKFKTDDDVLAIGDVFFANVEQEWVVQPGGPIAHKCKTLIEPSRLIMLTAQRFVQTFLGNNFVALHFRRHGFLKFCNAKKPSCFYPIPQAADCITRIIERTNAPVIYLSTDAAESETSLLQSLIVLNGKTVPLVKRPPRNSAEKWDALLYRHHIEDDSQVEAMLDKTICAMSNVFIGASGSTFTEDILRLRKDWRSASLLLESKQKVVMRARLVVFPVKGRNWCFSRSVDPLASEAVSSHTPSTFKQLWHRISSSNNSSHNAQLLIDFISNKMNKAWVGLEKAPEGTFKKKIHGVGLKLLARVNPSEIFLKSISREVTGVELAYPSRGTIIHKKYFYGSVSLIPLTSALCVLPLPNIPFFWVLFRSYSHWRALQGSEKLLQLVSDHSQTQNLAVSNAKTSESDHNNSKHESKTSLVLPWVLQPSKELEKFVRNGDKDKGLSKCAISDICKMFDLNTNEVLKYRGSMYGGPTGQIKGATTGRNYRFFSLKKQASYLVLALSSSLKSKRKQMADDEIKDEKNPRPLDEDDIALLKTYGLGPYSTSIKKAEKEIKDLAKKINDLCGIKESDTGLAAPSQWDLVSDKQMMQEEQPLQVARCTKIINPNSEDAKYVINVKQIAKFVVGLGDKVSPTDIEEGMRVGVDRNKYQIQIPLPPKIDPSVTMMTVEEKPDVTYNDVGGCKEQIEKMREVVELPMLHPEKFVKLGIDPPKGVLCYGPPGTGKTLLARAVANRTDACFIRVIGSELVQKYVGEGARMVRELFQMARSKKACIVFFDEVDAIGGARFDDGVGGDNEVQRTMLEIVNQLDGFDARGNIKVLMATNRPDTLDPALLRPGRLDRKVEFGLPDLESRTQIFKIHTRTMNCERDIRFELLARLCPNSTGMLRSLMHLWSSVFIVDGADIRSVCTEAGMYAIRARRKTVTEKDFLDAVNKVIKGYQKFSATPKYMVYN</sequence>
<keyword evidence="15" id="KW-0472">Membrane</keyword>
<dbReference type="Proteomes" id="UP000827721">
    <property type="component" value="Unassembled WGS sequence"/>
</dbReference>
<dbReference type="Gene3D" id="3.40.50.300">
    <property type="entry name" value="P-loop containing nucleotide triphosphate hydrolases"/>
    <property type="match status" value="1"/>
</dbReference>
<evidence type="ECO:0000256" key="2">
    <source>
        <dbReference type="ARBA" id="ARBA00006914"/>
    </source>
</evidence>
<dbReference type="Pfam" id="PF00004">
    <property type="entry name" value="AAA"/>
    <property type="match status" value="1"/>
</dbReference>
<evidence type="ECO:0000256" key="5">
    <source>
        <dbReference type="ARBA" id="ARBA00022676"/>
    </source>
</evidence>
<keyword evidence="5" id="KW-0328">Glycosyltransferase</keyword>
<keyword evidence="7" id="KW-0547">Nucleotide-binding</keyword>
<dbReference type="EMBL" id="JAFEMO010000009">
    <property type="protein sequence ID" value="KAH7565641.1"/>
    <property type="molecule type" value="Genomic_DNA"/>
</dbReference>
<dbReference type="InterPro" id="IPR012340">
    <property type="entry name" value="NA-bd_OB-fold"/>
</dbReference>
<dbReference type="InterPro" id="IPR048723">
    <property type="entry name" value="OB_PRS7"/>
</dbReference>
<evidence type="ECO:0000256" key="6">
    <source>
        <dbReference type="ARBA" id="ARBA00022679"/>
    </source>
</evidence>
<comment type="caution">
    <text evidence="17">The sequence shown here is derived from an EMBL/GenBank/DDBJ whole genome shotgun (WGS) entry which is preliminary data.</text>
</comment>
<feature type="transmembrane region" description="Helical" evidence="15">
    <location>
        <begin position="57"/>
        <end position="74"/>
    </location>
</feature>
<dbReference type="Gene3D" id="1.10.8.60">
    <property type="match status" value="1"/>
</dbReference>
<dbReference type="CDD" id="cd11296">
    <property type="entry name" value="O-FucT_like"/>
    <property type="match status" value="1"/>
</dbReference>
<dbReference type="InterPro" id="IPR003593">
    <property type="entry name" value="AAA+_ATPase"/>
</dbReference>
<dbReference type="SMART" id="SM00382">
    <property type="entry name" value="AAA"/>
    <property type="match status" value="1"/>
</dbReference>
<keyword evidence="11" id="KW-0119">Carbohydrate metabolism</keyword>
<dbReference type="SUPFAM" id="SSF52540">
    <property type="entry name" value="P-loop containing nucleoside triphosphate hydrolases"/>
    <property type="match status" value="1"/>
</dbReference>
<protein>
    <recommendedName>
        <fullName evidence="13">O-fucosyltransferase family protein</fullName>
    </recommendedName>
</protein>
<dbReference type="PANTHER" id="PTHR23073">
    <property type="entry name" value="26S PROTEASOME REGULATORY SUBUNIT"/>
    <property type="match status" value="1"/>
</dbReference>
<evidence type="ECO:0000313" key="17">
    <source>
        <dbReference type="EMBL" id="KAH7565641.1"/>
    </source>
</evidence>
<dbReference type="InterPro" id="IPR003959">
    <property type="entry name" value="ATPase_AAA_core"/>
</dbReference>
<comment type="similarity">
    <text evidence="3">Belongs to the glycosyltransferase GT106 family.</text>
</comment>
<evidence type="ECO:0000313" key="18">
    <source>
        <dbReference type="Proteomes" id="UP000827721"/>
    </source>
</evidence>
<keyword evidence="8" id="KW-0067">ATP-binding</keyword>
<dbReference type="InterPro" id="IPR003960">
    <property type="entry name" value="ATPase_AAA_CS"/>
</dbReference>
<evidence type="ECO:0000256" key="1">
    <source>
        <dbReference type="ARBA" id="ARBA00004496"/>
    </source>
</evidence>
<keyword evidence="18" id="KW-1185">Reference proteome</keyword>
<dbReference type="Pfam" id="PF17862">
    <property type="entry name" value="AAA_lid_3"/>
    <property type="match status" value="1"/>
</dbReference>
<evidence type="ECO:0000259" key="16">
    <source>
        <dbReference type="SMART" id="SM00382"/>
    </source>
</evidence>
<feature type="domain" description="AAA+ ATPase" evidence="16">
    <location>
        <begin position="1040"/>
        <end position="1179"/>
    </location>
</feature>
<evidence type="ECO:0000256" key="11">
    <source>
        <dbReference type="ARBA" id="ARBA00023277"/>
    </source>
</evidence>
<comment type="function">
    <text evidence="12">The 26S proteasome is involved in the ATP-dependent degradation of ubiquitinated proteins. The regulatory (or ATPase) complex confers ATP dependency and substrate specificity to the 26S complex.</text>
</comment>
<evidence type="ECO:0000256" key="10">
    <source>
        <dbReference type="ARBA" id="ARBA00023253"/>
    </source>
</evidence>
<dbReference type="PROSITE" id="PS00674">
    <property type="entry name" value="AAA"/>
    <property type="match status" value="1"/>
</dbReference>
<keyword evidence="15" id="KW-1133">Transmembrane helix</keyword>
<dbReference type="Gene3D" id="3.40.50.11350">
    <property type="match status" value="1"/>
</dbReference>
<evidence type="ECO:0000256" key="7">
    <source>
        <dbReference type="ARBA" id="ARBA00022741"/>
    </source>
</evidence>
<evidence type="ECO:0000256" key="12">
    <source>
        <dbReference type="ARBA" id="ARBA00024661"/>
    </source>
</evidence>
<evidence type="ECO:0000256" key="3">
    <source>
        <dbReference type="ARBA" id="ARBA00007737"/>
    </source>
</evidence>
<keyword evidence="4" id="KW-0963">Cytoplasm</keyword>
<organism evidence="17 18">
    <name type="scientific">Xanthoceras sorbifolium</name>
    <dbReference type="NCBI Taxonomy" id="99658"/>
    <lineage>
        <taxon>Eukaryota</taxon>
        <taxon>Viridiplantae</taxon>
        <taxon>Streptophyta</taxon>
        <taxon>Embryophyta</taxon>
        <taxon>Tracheophyta</taxon>
        <taxon>Spermatophyta</taxon>
        <taxon>Magnoliopsida</taxon>
        <taxon>eudicotyledons</taxon>
        <taxon>Gunneridae</taxon>
        <taxon>Pentapetalae</taxon>
        <taxon>rosids</taxon>
        <taxon>malvids</taxon>
        <taxon>Sapindales</taxon>
        <taxon>Sapindaceae</taxon>
        <taxon>Xanthoceroideae</taxon>
        <taxon>Xanthoceras</taxon>
    </lineage>
</organism>
<comment type="similarity">
    <text evidence="2">Belongs to the AAA ATPase family.</text>
</comment>
<evidence type="ECO:0000256" key="14">
    <source>
        <dbReference type="SAM" id="MobiDB-lite"/>
    </source>
</evidence>
<dbReference type="InterPro" id="IPR019378">
    <property type="entry name" value="GDP-Fuc_O-FucTrfase"/>
</dbReference>
<dbReference type="Pfam" id="PF21236">
    <property type="entry name" value="OB_PRS7"/>
    <property type="match status" value="1"/>
</dbReference>
<name>A0ABQ8HMP7_9ROSI</name>
<keyword evidence="9" id="KW-0647">Proteasome</keyword>
<accession>A0ABQ8HMP7</accession>
<dbReference type="InterPro" id="IPR041569">
    <property type="entry name" value="AAA_lid_3"/>
</dbReference>